<accession>A0AAE3AHC7</accession>
<dbReference type="AlphaFoldDB" id="A0AAE3AHC7"/>
<keyword evidence="1" id="KW-0472">Membrane</keyword>
<keyword evidence="3" id="KW-1185">Reference proteome</keyword>
<reference evidence="2" key="1">
    <citation type="submission" date="2021-10" db="EMBL/GenBank/DDBJ databases">
        <title>Anaerobic single-cell dispensing facilitates the cultivation of human gut bacteria.</title>
        <authorList>
            <person name="Afrizal A."/>
        </authorList>
    </citation>
    <scope>NUCLEOTIDE SEQUENCE</scope>
    <source>
        <strain evidence="2">CLA-AA-H250</strain>
    </source>
</reference>
<evidence type="ECO:0000313" key="2">
    <source>
        <dbReference type="EMBL" id="MCC2136372.1"/>
    </source>
</evidence>
<dbReference type="RefSeq" id="WP_308448876.1">
    <property type="nucleotide sequence ID" value="NZ_JAJEQC010000004.1"/>
</dbReference>
<evidence type="ECO:0000256" key="1">
    <source>
        <dbReference type="SAM" id="Phobius"/>
    </source>
</evidence>
<dbReference type="EMBL" id="JAJEQC010000004">
    <property type="protein sequence ID" value="MCC2136372.1"/>
    <property type="molecule type" value="Genomic_DNA"/>
</dbReference>
<feature type="transmembrane region" description="Helical" evidence="1">
    <location>
        <begin position="338"/>
        <end position="361"/>
    </location>
</feature>
<dbReference type="Proteomes" id="UP001199424">
    <property type="component" value="Unassembled WGS sequence"/>
</dbReference>
<keyword evidence="1" id="KW-0812">Transmembrane</keyword>
<feature type="transmembrane region" description="Helical" evidence="1">
    <location>
        <begin position="296"/>
        <end position="317"/>
    </location>
</feature>
<name>A0AAE3AHC7_9FIRM</name>
<gene>
    <name evidence="2" type="ORF">LKD31_05010</name>
</gene>
<comment type="caution">
    <text evidence="2">The sequence shown here is derived from an EMBL/GenBank/DDBJ whole genome shotgun (WGS) entry which is preliminary data.</text>
</comment>
<organism evidence="2 3">
    <name type="scientific">Hominenteromicrobium mulieris</name>
    <dbReference type="NCBI Taxonomy" id="2885357"/>
    <lineage>
        <taxon>Bacteria</taxon>
        <taxon>Bacillati</taxon>
        <taxon>Bacillota</taxon>
        <taxon>Clostridia</taxon>
        <taxon>Eubacteriales</taxon>
        <taxon>Oscillospiraceae</taxon>
        <taxon>Hominenteromicrobium</taxon>
    </lineage>
</organism>
<protein>
    <submittedName>
        <fullName evidence="2">Uncharacterized protein</fullName>
    </submittedName>
</protein>
<proteinExistence type="predicted"/>
<sequence>MVILKEMNYIVLRNRGRTALSVCIAALLVCCMSFYLGSIQTAESAEENLAQVIPVTAQVVNRSGARTVGFEIDENHFANLMKADIKDAVYTASACANFQEQYRAEDVQGADTSVTAVSGLSALVGVTEENIAFENGYDLSFLERAEPLCVVSQSYAAQYGLNSGDTLSMPFYVTRYNDDGFSLRYEHLGMQGVKIIGVYADSASGSAVPCSMIVSVPWLQTVVKENNLRFYYSSFRCALRDPMKLNDFKDAMRGAGFAKPDPNALDERHGDTLVVDDQLFIETAEKLEQNLKVLRWFLAPFFALVIVLVTLVTFLLLRSTRRDMAISLSLGRPKILSGCACFFGMLIANVCGCAVAVPILLCTAGLALGQILTICGLYLASSCVGVLLALILLLRFDALELLTKID</sequence>
<keyword evidence="1" id="KW-1133">Transmembrane helix</keyword>
<evidence type="ECO:0000313" key="3">
    <source>
        <dbReference type="Proteomes" id="UP001199424"/>
    </source>
</evidence>
<feature type="transmembrane region" description="Helical" evidence="1">
    <location>
        <begin position="367"/>
        <end position="394"/>
    </location>
</feature>